<dbReference type="EMBL" id="JAIQCV010000008">
    <property type="protein sequence ID" value="KAH1072826.1"/>
    <property type="molecule type" value="Genomic_DNA"/>
</dbReference>
<organism evidence="1 2">
    <name type="scientific">Gossypium stocksii</name>
    <dbReference type="NCBI Taxonomy" id="47602"/>
    <lineage>
        <taxon>Eukaryota</taxon>
        <taxon>Viridiplantae</taxon>
        <taxon>Streptophyta</taxon>
        <taxon>Embryophyta</taxon>
        <taxon>Tracheophyta</taxon>
        <taxon>Spermatophyta</taxon>
        <taxon>Magnoliopsida</taxon>
        <taxon>eudicotyledons</taxon>
        <taxon>Gunneridae</taxon>
        <taxon>Pentapetalae</taxon>
        <taxon>rosids</taxon>
        <taxon>malvids</taxon>
        <taxon>Malvales</taxon>
        <taxon>Malvaceae</taxon>
        <taxon>Malvoideae</taxon>
        <taxon>Gossypium</taxon>
    </lineage>
</organism>
<evidence type="ECO:0000313" key="2">
    <source>
        <dbReference type="Proteomes" id="UP000828251"/>
    </source>
</evidence>
<name>A0A9D3ZXE2_9ROSI</name>
<reference evidence="1 2" key="1">
    <citation type="journal article" date="2021" name="Plant Biotechnol. J.">
        <title>Multi-omics assisted identification of the key and species-specific regulatory components of drought-tolerant mechanisms in Gossypium stocksii.</title>
        <authorList>
            <person name="Yu D."/>
            <person name="Ke L."/>
            <person name="Zhang D."/>
            <person name="Wu Y."/>
            <person name="Sun Y."/>
            <person name="Mei J."/>
            <person name="Sun J."/>
            <person name="Sun Y."/>
        </authorList>
    </citation>
    <scope>NUCLEOTIDE SEQUENCE [LARGE SCALE GENOMIC DNA]</scope>
    <source>
        <strain evidence="2">cv. E1</strain>
        <tissue evidence="1">Leaf</tissue>
    </source>
</reference>
<protein>
    <submittedName>
        <fullName evidence="1">Uncharacterized protein</fullName>
    </submittedName>
</protein>
<keyword evidence="2" id="KW-1185">Reference proteome</keyword>
<accession>A0A9D3ZXE2</accession>
<gene>
    <name evidence="1" type="ORF">J1N35_025154</name>
</gene>
<dbReference type="OrthoDB" id="10270003at2759"/>
<sequence>MLYYERSSVVGSMVLKAFAGQGSEDWQDSSSCGFLRMVPPRAEIYTLFRCALAWQALARACVLIGLKVVSTICGSSEDVTAVRLKMLECCSEISIEELLIKYHKSFDNVPIAGKIKRKSGYGDEGLMKTVARDDEMVQNDITFGSEEKACVPRWETTYYYL</sequence>
<evidence type="ECO:0000313" key="1">
    <source>
        <dbReference type="EMBL" id="KAH1072826.1"/>
    </source>
</evidence>
<proteinExistence type="predicted"/>
<dbReference type="Proteomes" id="UP000828251">
    <property type="component" value="Unassembled WGS sequence"/>
</dbReference>
<dbReference type="AlphaFoldDB" id="A0A9D3ZXE2"/>
<comment type="caution">
    <text evidence="1">The sequence shown here is derived from an EMBL/GenBank/DDBJ whole genome shotgun (WGS) entry which is preliminary data.</text>
</comment>